<organism evidence="1 2">
    <name type="scientific">Neobacillus massiliamazoniensis</name>
    <dbReference type="NCBI Taxonomy" id="1499688"/>
    <lineage>
        <taxon>Bacteria</taxon>
        <taxon>Bacillati</taxon>
        <taxon>Bacillota</taxon>
        <taxon>Bacilli</taxon>
        <taxon>Bacillales</taxon>
        <taxon>Bacillaceae</taxon>
        <taxon>Neobacillus</taxon>
    </lineage>
</organism>
<keyword evidence="2" id="KW-1185">Reference proteome</keyword>
<evidence type="ECO:0000313" key="2">
    <source>
        <dbReference type="Proteomes" id="UP000199087"/>
    </source>
</evidence>
<evidence type="ECO:0000313" key="1">
    <source>
        <dbReference type="EMBL" id="CRK82335.1"/>
    </source>
</evidence>
<dbReference type="STRING" id="1499688.BN000_02258"/>
<dbReference type="Proteomes" id="UP000199087">
    <property type="component" value="Unassembled WGS sequence"/>
</dbReference>
<proteinExistence type="predicted"/>
<dbReference type="AlphaFoldDB" id="A0A0U1NWF1"/>
<sequence length="42" mass="4583">MGVNDGCQAPLVYICACEVDTLFLGLKRLARHGAKDWCQASE</sequence>
<dbReference type="EMBL" id="CVRB01000002">
    <property type="protein sequence ID" value="CRK82335.1"/>
    <property type="molecule type" value="Genomic_DNA"/>
</dbReference>
<accession>A0A0U1NWF1</accession>
<name>A0A0U1NWF1_9BACI</name>
<gene>
    <name evidence="1" type="ORF">BN000_02258</name>
</gene>
<protein>
    <submittedName>
        <fullName evidence="1">Uncharacterized protein</fullName>
    </submittedName>
</protein>
<reference evidence="2" key="1">
    <citation type="submission" date="2015-05" db="EMBL/GenBank/DDBJ databases">
        <authorList>
            <person name="Urmite Genomes"/>
        </authorList>
    </citation>
    <scope>NUCLEOTIDE SEQUENCE [LARGE SCALE GENOMIC DNA]</scope>
    <source>
        <strain evidence="2">LF1</strain>
    </source>
</reference>